<dbReference type="InterPro" id="IPR000858">
    <property type="entry name" value="S_locus_glycoprot_dom"/>
</dbReference>
<comment type="function">
    <text evidence="1">Involved in sporophytic self-incompatibility system (the inability of flowering plants to achieve self-fertilization).</text>
</comment>
<keyword evidence="6 9" id="KW-0472">Membrane</keyword>
<keyword evidence="4" id="KW-0732">Signal</keyword>
<dbReference type="Pfam" id="PF00954">
    <property type="entry name" value="S_locus_glycop"/>
    <property type="match status" value="1"/>
</dbReference>
<sequence>METFTKSVTRLSSAQLLLITLTVLLYVTSPPYVAAAQAELPRGFKAAPDPSIQTFQPLLTDPTGNFSLGFLRVNKTQLALALLHVPSSDPFWLANPTQLARWSDRTTLLFNGSLVLLDSQSRVFWSTHTETGDRVAILDTSNVQIQTPQDNVLWQSFDVPTNTLVENQNFTSTMKLVSSNGLYSMQLGNDFMGLYAKFKPGSNADQMYWKHKAMEVKAQVVEGKGPIYARVEPDGFIGMYQTGNPAPVDIQPFMTYPRLINGLRKVRLEPDGNLKAYYWGGSNWALDFQAIDTTCELPSPCGSFGLCEAGNSSCSCLDNQTEFRSGECFPVQSGDFCGSGWGEINSFWVLRRSGVELPYKELMGYKTMSSYGECERTCESNCSCWGAVYNNGSGFCYLIDYPIQSLVGVGDESKMGYFKVREGAGRKKINVGVGVGIGVVCVALLIFIGVVGVWRFRAWRRKRGGAGKRFMGQDGGVSPGPYKDLGSASFKSIEIVGQNS</sequence>
<gene>
    <name evidence="12" type="ORF">DVH24_019119</name>
</gene>
<dbReference type="PIRSF" id="PIRSF002686">
    <property type="entry name" value="SLG"/>
    <property type="match status" value="1"/>
</dbReference>
<evidence type="ECO:0000256" key="8">
    <source>
        <dbReference type="ARBA" id="ARBA00023180"/>
    </source>
</evidence>
<dbReference type="AlphaFoldDB" id="A0A498I440"/>
<dbReference type="SUPFAM" id="SSF51110">
    <property type="entry name" value="alpha-D-mannose-specific plant lectins"/>
    <property type="match status" value="1"/>
</dbReference>
<dbReference type="GO" id="GO:0048544">
    <property type="term" value="P:recognition of pollen"/>
    <property type="evidence" value="ECO:0007669"/>
    <property type="project" value="InterPro"/>
</dbReference>
<evidence type="ECO:0000313" key="13">
    <source>
        <dbReference type="Proteomes" id="UP000290289"/>
    </source>
</evidence>
<proteinExistence type="predicted"/>
<protein>
    <recommendedName>
        <fullName evidence="14">Apple domain-containing protein</fullName>
    </recommendedName>
</protein>
<dbReference type="SMR" id="A0A498I440"/>
<dbReference type="PROSITE" id="PS50948">
    <property type="entry name" value="PAN"/>
    <property type="match status" value="1"/>
</dbReference>
<dbReference type="PROSITE" id="PS50927">
    <property type="entry name" value="BULB_LECTIN"/>
    <property type="match status" value="1"/>
</dbReference>
<keyword evidence="3 9" id="KW-0812">Transmembrane</keyword>
<evidence type="ECO:0000256" key="1">
    <source>
        <dbReference type="ARBA" id="ARBA00003061"/>
    </source>
</evidence>
<dbReference type="InterPro" id="IPR036426">
    <property type="entry name" value="Bulb-type_lectin_dom_sf"/>
</dbReference>
<evidence type="ECO:0000259" key="10">
    <source>
        <dbReference type="PROSITE" id="PS50927"/>
    </source>
</evidence>
<keyword evidence="13" id="KW-1185">Reference proteome</keyword>
<keyword evidence="8" id="KW-0325">Glycoprotein</keyword>
<accession>A0A498I440</accession>
<dbReference type="Gene3D" id="2.90.10.30">
    <property type="match status" value="1"/>
</dbReference>
<evidence type="ECO:0000256" key="2">
    <source>
        <dbReference type="ARBA" id="ARBA00004167"/>
    </source>
</evidence>
<keyword evidence="5 9" id="KW-1133">Transmembrane helix</keyword>
<organism evidence="12 13">
    <name type="scientific">Malus domestica</name>
    <name type="common">Apple</name>
    <name type="synonym">Pyrus malus</name>
    <dbReference type="NCBI Taxonomy" id="3750"/>
    <lineage>
        <taxon>Eukaryota</taxon>
        <taxon>Viridiplantae</taxon>
        <taxon>Streptophyta</taxon>
        <taxon>Embryophyta</taxon>
        <taxon>Tracheophyta</taxon>
        <taxon>Spermatophyta</taxon>
        <taxon>Magnoliopsida</taxon>
        <taxon>eudicotyledons</taxon>
        <taxon>Gunneridae</taxon>
        <taxon>Pentapetalae</taxon>
        <taxon>rosids</taxon>
        <taxon>fabids</taxon>
        <taxon>Rosales</taxon>
        <taxon>Rosaceae</taxon>
        <taxon>Amygdaloideae</taxon>
        <taxon>Maleae</taxon>
        <taxon>Malus</taxon>
    </lineage>
</organism>
<evidence type="ECO:0000256" key="5">
    <source>
        <dbReference type="ARBA" id="ARBA00022989"/>
    </source>
</evidence>
<dbReference type="SMART" id="SM00108">
    <property type="entry name" value="B_lectin"/>
    <property type="match status" value="1"/>
</dbReference>
<dbReference type="Pfam" id="PF01453">
    <property type="entry name" value="B_lectin"/>
    <property type="match status" value="1"/>
</dbReference>
<dbReference type="PANTHER" id="PTHR47974">
    <property type="entry name" value="OS07G0415500 PROTEIN"/>
    <property type="match status" value="1"/>
</dbReference>
<evidence type="ECO:0000313" key="12">
    <source>
        <dbReference type="EMBL" id="RXH76231.1"/>
    </source>
</evidence>
<evidence type="ECO:0000256" key="7">
    <source>
        <dbReference type="ARBA" id="ARBA00023157"/>
    </source>
</evidence>
<keyword evidence="7" id="KW-1015">Disulfide bond</keyword>
<evidence type="ECO:0000256" key="9">
    <source>
        <dbReference type="SAM" id="Phobius"/>
    </source>
</evidence>
<evidence type="ECO:0000256" key="3">
    <source>
        <dbReference type="ARBA" id="ARBA00022692"/>
    </source>
</evidence>
<feature type="domain" description="Apple" evidence="11">
    <location>
        <begin position="337"/>
        <end position="422"/>
    </location>
</feature>
<dbReference type="InterPro" id="IPR003609">
    <property type="entry name" value="Pan_app"/>
</dbReference>
<dbReference type="GO" id="GO:0016020">
    <property type="term" value="C:membrane"/>
    <property type="evidence" value="ECO:0007669"/>
    <property type="project" value="UniProtKB-SubCell"/>
</dbReference>
<reference evidence="12 13" key="1">
    <citation type="submission" date="2018-10" db="EMBL/GenBank/DDBJ databases">
        <title>A high-quality apple genome assembly.</title>
        <authorList>
            <person name="Hu J."/>
        </authorList>
    </citation>
    <scope>NUCLEOTIDE SEQUENCE [LARGE SCALE GENOMIC DNA]</scope>
    <source>
        <strain evidence="13">cv. HFTH1</strain>
        <tissue evidence="12">Young leaf</tissue>
    </source>
</reference>
<evidence type="ECO:0000256" key="4">
    <source>
        <dbReference type="ARBA" id="ARBA00022729"/>
    </source>
</evidence>
<evidence type="ECO:0008006" key="14">
    <source>
        <dbReference type="Google" id="ProtNLM"/>
    </source>
</evidence>
<dbReference type="InterPro" id="IPR001480">
    <property type="entry name" value="Bulb-type_lectin_dom"/>
</dbReference>
<comment type="caution">
    <text evidence="12">The sequence shown here is derived from an EMBL/GenBank/DDBJ whole genome shotgun (WGS) entry which is preliminary data.</text>
</comment>
<dbReference type="EMBL" id="RDQH01000340">
    <property type="protein sequence ID" value="RXH76231.1"/>
    <property type="molecule type" value="Genomic_DNA"/>
</dbReference>
<feature type="domain" description="Bulb-type lectin" evidence="10">
    <location>
        <begin position="43"/>
        <end position="158"/>
    </location>
</feature>
<name>A0A498I440_MALDO</name>
<evidence type="ECO:0000259" key="11">
    <source>
        <dbReference type="PROSITE" id="PS50948"/>
    </source>
</evidence>
<dbReference type="Proteomes" id="UP000290289">
    <property type="component" value="Chromosome 14"/>
</dbReference>
<evidence type="ECO:0000256" key="6">
    <source>
        <dbReference type="ARBA" id="ARBA00023136"/>
    </source>
</evidence>
<dbReference type="PANTHER" id="PTHR47974:SF9">
    <property type="entry name" value="RECEPTOR-LIKE SERINE_THREONINE-PROTEIN KINASE"/>
    <property type="match status" value="1"/>
</dbReference>
<comment type="subcellular location">
    <subcellularLocation>
        <location evidence="2">Membrane</location>
        <topology evidence="2">Single-pass membrane protein</topology>
    </subcellularLocation>
</comment>
<dbReference type="InterPro" id="IPR035446">
    <property type="entry name" value="SLSG/EP1"/>
</dbReference>
<feature type="transmembrane region" description="Helical" evidence="9">
    <location>
        <begin position="431"/>
        <end position="454"/>
    </location>
</feature>